<comment type="caution">
    <text evidence="1">The sequence shown here is derived from an EMBL/GenBank/DDBJ whole genome shotgun (WGS) entry which is preliminary data.</text>
</comment>
<accession>A0A5N4D9K9</accession>
<protein>
    <submittedName>
        <fullName evidence="1">Uncharacterized protein</fullName>
    </submittedName>
</protein>
<evidence type="ECO:0000313" key="1">
    <source>
        <dbReference type="EMBL" id="KAB1267798.1"/>
    </source>
</evidence>
<name>A0A5N4D9K9_CAMDR</name>
<evidence type="ECO:0000313" key="2">
    <source>
        <dbReference type="Proteomes" id="UP000299084"/>
    </source>
</evidence>
<reference evidence="1 2" key="1">
    <citation type="journal article" date="2019" name="Mol. Ecol. Resour.">
        <title>Improving Illumina assemblies with Hi-C and long reads: an example with the North African dromedary.</title>
        <authorList>
            <person name="Elbers J.P."/>
            <person name="Rogers M.F."/>
            <person name="Perelman P.L."/>
            <person name="Proskuryakova A.A."/>
            <person name="Serdyukova N.A."/>
            <person name="Johnson W.E."/>
            <person name="Horin P."/>
            <person name="Corander J."/>
            <person name="Murphy D."/>
            <person name="Burger P.A."/>
        </authorList>
    </citation>
    <scope>NUCLEOTIDE SEQUENCE [LARGE SCALE GENOMIC DNA]</scope>
    <source>
        <strain evidence="1">Drom800</strain>
        <tissue evidence="1">Blood</tissue>
    </source>
</reference>
<sequence length="110" mass="12277">MSYWIKVKILAPNAEQMHIVNHLKESPTEGKRTVGEESARRALGDAHVVADLNFSVLDAVSNLETQQLARHFPVLTADTSLPVESHWVRITLWMVGKRMESFLPVTLSGA</sequence>
<dbReference type="InterPro" id="IPR029062">
    <property type="entry name" value="Class_I_gatase-like"/>
</dbReference>
<organism evidence="1 2">
    <name type="scientific">Camelus dromedarius</name>
    <name type="common">Dromedary</name>
    <name type="synonym">Arabian camel</name>
    <dbReference type="NCBI Taxonomy" id="9838"/>
    <lineage>
        <taxon>Eukaryota</taxon>
        <taxon>Metazoa</taxon>
        <taxon>Chordata</taxon>
        <taxon>Craniata</taxon>
        <taxon>Vertebrata</taxon>
        <taxon>Euteleostomi</taxon>
        <taxon>Mammalia</taxon>
        <taxon>Eutheria</taxon>
        <taxon>Laurasiatheria</taxon>
        <taxon>Artiodactyla</taxon>
        <taxon>Tylopoda</taxon>
        <taxon>Camelidae</taxon>
        <taxon>Camelus</taxon>
    </lineage>
</organism>
<dbReference type="Gene3D" id="3.40.50.880">
    <property type="match status" value="1"/>
</dbReference>
<dbReference type="Proteomes" id="UP000299084">
    <property type="component" value="Unassembled WGS sequence"/>
</dbReference>
<dbReference type="EMBL" id="JWIN03000014">
    <property type="protein sequence ID" value="KAB1267798.1"/>
    <property type="molecule type" value="Genomic_DNA"/>
</dbReference>
<gene>
    <name evidence="1" type="ORF">Cadr_000012811</name>
</gene>
<keyword evidence="2" id="KW-1185">Reference proteome</keyword>
<dbReference type="AlphaFoldDB" id="A0A5N4D9K9"/>
<proteinExistence type="predicted"/>